<dbReference type="EMBL" id="CP062983">
    <property type="protein sequence ID" value="QPC84620.1"/>
    <property type="molecule type" value="Genomic_DNA"/>
</dbReference>
<feature type="domain" description="Peptidase S12 Pab87-related C-terminal" evidence="2">
    <location>
        <begin position="387"/>
        <end position="480"/>
    </location>
</feature>
<name>A0A7S8ECU2_9CHLR</name>
<keyword evidence="4" id="KW-1185">Reference proteome</keyword>
<proteinExistence type="predicted"/>
<dbReference type="KEGG" id="pmet:G4Y79_09650"/>
<dbReference type="Pfam" id="PF00144">
    <property type="entry name" value="Beta-lactamase"/>
    <property type="match status" value="1"/>
</dbReference>
<dbReference type="InterPro" id="IPR012338">
    <property type="entry name" value="Beta-lactam/transpept-like"/>
</dbReference>
<accession>A0A7S8ECU2</accession>
<dbReference type="PANTHER" id="PTHR46825:SF15">
    <property type="entry name" value="BETA-LACTAMASE-RELATED DOMAIN-CONTAINING PROTEIN"/>
    <property type="match status" value="1"/>
</dbReference>
<organism evidence="3 4">
    <name type="scientific">Phototrophicus methaneseepsis</name>
    <dbReference type="NCBI Taxonomy" id="2710758"/>
    <lineage>
        <taxon>Bacteria</taxon>
        <taxon>Bacillati</taxon>
        <taxon>Chloroflexota</taxon>
        <taxon>Candidatus Thermofontia</taxon>
        <taxon>Phototrophicales</taxon>
        <taxon>Phototrophicaceae</taxon>
        <taxon>Phototrophicus</taxon>
    </lineage>
</organism>
<feature type="domain" description="Beta-lactamase-related" evidence="1">
    <location>
        <begin position="7"/>
        <end position="339"/>
    </location>
</feature>
<dbReference type="Gene3D" id="2.40.128.600">
    <property type="match status" value="1"/>
</dbReference>
<dbReference type="InterPro" id="IPR050491">
    <property type="entry name" value="AmpC-like"/>
</dbReference>
<dbReference type="Pfam" id="PF11954">
    <property type="entry name" value="DUF3471"/>
    <property type="match status" value="1"/>
</dbReference>
<dbReference type="InterPro" id="IPR001466">
    <property type="entry name" value="Beta-lactam-related"/>
</dbReference>
<evidence type="ECO:0000313" key="4">
    <source>
        <dbReference type="Proteomes" id="UP000594468"/>
    </source>
</evidence>
<dbReference type="InterPro" id="IPR021860">
    <property type="entry name" value="Peptidase_S12_Pab87-rel_C"/>
</dbReference>
<evidence type="ECO:0000259" key="2">
    <source>
        <dbReference type="Pfam" id="PF11954"/>
    </source>
</evidence>
<keyword evidence="3" id="KW-0378">Hydrolase</keyword>
<evidence type="ECO:0000259" key="1">
    <source>
        <dbReference type="Pfam" id="PF00144"/>
    </source>
</evidence>
<evidence type="ECO:0000313" key="3">
    <source>
        <dbReference type="EMBL" id="QPC84620.1"/>
    </source>
</evidence>
<protein>
    <submittedName>
        <fullName evidence="3">Serine hydrolase</fullName>
    </submittedName>
</protein>
<dbReference type="GO" id="GO:0016787">
    <property type="term" value="F:hydrolase activity"/>
    <property type="evidence" value="ECO:0007669"/>
    <property type="project" value="UniProtKB-KW"/>
</dbReference>
<dbReference type="SUPFAM" id="SSF56601">
    <property type="entry name" value="beta-lactamase/transpeptidase-like"/>
    <property type="match status" value="1"/>
</dbReference>
<dbReference type="AlphaFoldDB" id="A0A7S8ECU2"/>
<sequence>MSVFDGFDDFMADIMEQWSVPGMAVAVVQDDEIIYQKGFGYTELESKAPVTPETIFAIGSSSKAFTAMCLGILVDDGLLDWHKPLRQYMPDFELMDKFATERMNAMDLVTHRSGLPRHDLLWYNSPLSRKEIFTKLKYLEPSKDFRSWMQYQNLMFMTAGVLVEAISGKTWEEFVTERIFEPLGMTRSNCSVDDTQAGENYAYPHSKPFDGDLKQIPFRNIDAIGPAGSINSTAADMANWLRLNLNKGTFNGERIASEDVVTEMQSRQMPIVTKAMMFPFLDTHPEIGQASYGMGWFIQNYRGTKWVHHGGAIDGFIAQVAMLPQKNIGAVCLSNLGGKHAPIAVCCNIFDRLLGKESIDWSGVLMEFTDKAIGKMKEGHQELQETRHPDTQPSHELTAYVGEYEHPGYGVLTVTGDENGLAASYNNLDFSVHHFHYDVFMMQQDTEYDQTPASFISSIKGDIEEVRVQMEPNVKPIVFTRVPVKEEAAEPEAQPEEV</sequence>
<dbReference type="Proteomes" id="UP000594468">
    <property type="component" value="Chromosome"/>
</dbReference>
<dbReference type="PANTHER" id="PTHR46825">
    <property type="entry name" value="D-ALANYL-D-ALANINE-CARBOXYPEPTIDASE/ENDOPEPTIDASE AMPH"/>
    <property type="match status" value="1"/>
</dbReference>
<gene>
    <name evidence="3" type="ORF">G4Y79_09650</name>
</gene>
<reference evidence="3 4" key="1">
    <citation type="submission" date="2020-02" db="EMBL/GenBank/DDBJ databases">
        <authorList>
            <person name="Zheng R.K."/>
            <person name="Sun C.M."/>
        </authorList>
    </citation>
    <scope>NUCLEOTIDE SEQUENCE [LARGE SCALE GENOMIC DNA]</scope>
    <source>
        <strain evidence="4">rifampicinis</strain>
    </source>
</reference>
<dbReference type="Gene3D" id="3.40.710.10">
    <property type="entry name" value="DD-peptidase/beta-lactamase superfamily"/>
    <property type="match status" value="1"/>
</dbReference>
<dbReference type="RefSeq" id="WP_195172683.1">
    <property type="nucleotide sequence ID" value="NZ_CP062983.1"/>
</dbReference>